<dbReference type="InterPro" id="IPR036890">
    <property type="entry name" value="HATPase_C_sf"/>
</dbReference>
<reference evidence="7 8" key="1">
    <citation type="submission" date="2011-02" db="EMBL/GenBank/DDBJ databases">
        <authorList>
            <person name="Muzny D."/>
            <person name="Qin X."/>
            <person name="Deng J."/>
            <person name="Jiang H."/>
            <person name="Liu Y."/>
            <person name="Qu J."/>
            <person name="Song X.-Z."/>
            <person name="Zhang L."/>
            <person name="Thornton R."/>
            <person name="Coyle M."/>
            <person name="Francisco L."/>
            <person name="Jackson L."/>
            <person name="Javaid M."/>
            <person name="Korchina V."/>
            <person name="Kovar C."/>
            <person name="Mata R."/>
            <person name="Mathew T."/>
            <person name="Ngo R."/>
            <person name="Nguyen L."/>
            <person name="Nguyen N."/>
            <person name="Okwuonu G."/>
            <person name="Ongeri F."/>
            <person name="Pham C."/>
            <person name="Simmons D."/>
            <person name="Wilczek-Boney K."/>
            <person name="Hale W."/>
            <person name="Jakkamsetti A."/>
            <person name="Pham P."/>
            <person name="Ruth R."/>
            <person name="San Lucas F."/>
            <person name="Warren J."/>
            <person name="Zhang J."/>
            <person name="Zhao Z."/>
            <person name="Zhou C."/>
            <person name="Zhu D."/>
            <person name="Lee S."/>
            <person name="Bess C."/>
            <person name="Blankenburg K."/>
            <person name="Forbes L."/>
            <person name="Fu Q."/>
            <person name="Gubbala S."/>
            <person name="Hirani K."/>
            <person name="Jayaseelan J.C."/>
            <person name="Lara F."/>
            <person name="Munidasa M."/>
            <person name="Palculict T."/>
            <person name="Patil S."/>
            <person name="Pu L.-L."/>
            <person name="Saada N."/>
            <person name="Tang L."/>
            <person name="Weissenberger G."/>
            <person name="Zhu Y."/>
            <person name="Hemphill L."/>
            <person name="Shang Y."/>
            <person name="Youmans B."/>
            <person name="Ayvaz T."/>
            <person name="Ross M."/>
            <person name="Santibanez J."/>
            <person name="Aqrawi P."/>
            <person name="Gross S."/>
            <person name="Joshi V."/>
            <person name="Fowler G."/>
            <person name="Nazareth L."/>
            <person name="Reid J."/>
            <person name="Worley K."/>
            <person name="Petrosino J."/>
            <person name="Highlander S."/>
            <person name="Gibbs R."/>
        </authorList>
    </citation>
    <scope>NUCLEOTIDE SEQUENCE [LARGE SCALE GENOMIC DNA]</scope>
    <source>
        <strain evidence="7 8">DSM 19965</strain>
    </source>
</reference>
<dbReference type="GO" id="GO:0006298">
    <property type="term" value="P:mismatch repair"/>
    <property type="evidence" value="ECO:0007669"/>
    <property type="project" value="UniProtKB-UniRule"/>
</dbReference>
<dbReference type="GO" id="GO:0030983">
    <property type="term" value="F:mismatched DNA binding"/>
    <property type="evidence" value="ECO:0007669"/>
    <property type="project" value="InterPro"/>
</dbReference>
<dbReference type="GO" id="GO:0016887">
    <property type="term" value="F:ATP hydrolysis activity"/>
    <property type="evidence" value="ECO:0007669"/>
    <property type="project" value="InterPro"/>
</dbReference>
<dbReference type="Gene3D" id="3.30.1540.20">
    <property type="entry name" value="MutL, C-terminal domain, dimerisation subdomain"/>
    <property type="match status" value="1"/>
</dbReference>
<evidence type="ECO:0000313" key="7">
    <source>
        <dbReference type="EMBL" id="EGF15719.1"/>
    </source>
</evidence>
<dbReference type="InterPro" id="IPR013507">
    <property type="entry name" value="DNA_mismatch_S5_2-like"/>
</dbReference>
<evidence type="ECO:0000259" key="5">
    <source>
        <dbReference type="SMART" id="SM00853"/>
    </source>
</evidence>
<evidence type="ECO:0000259" key="6">
    <source>
        <dbReference type="SMART" id="SM01340"/>
    </source>
</evidence>
<dbReference type="RefSeq" id="WP_007555568.1">
    <property type="nucleotide sequence ID" value="NZ_GL878519.1"/>
</dbReference>
<dbReference type="InterPro" id="IPR020667">
    <property type="entry name" value="DNA_mismatch_repair_MutL"/>
</dbReference>
<evidence type="ECO:0000256" key="2">
    <source>
        <dbReference type="ARBA" id="ARBA00022763"/>
    </source>
</evidence>
<dbReference type="SMART" id="SM01340">
    <property type="entry name" value="DNA_mis_repair"/>
    <property type="match status" value="1"/>
</dbReference>
<dbReference type="InterPro" id="IPR042120">
    <property type="entry name" value="MutL_C_dimsub"/>
</dbReference>
<dbReference type="FunFam" id="3.30.565.10:FF:000003">
    <property type="entry name" value="DNA mismatch repair endonuclease MutL"/>
    <property type="match status" value="1"/>
</dbReference>
<dbReference type="SUPFAM" id="SSF54211">
    <property type="entry name" value="Ribosomal protein S5 domain 2-like"/>
    <property type="match status" value="1"/>
</dbReference>
<evidence type="ECO:0000256" key="1">
    <source>
        <dbReference type="ARBA" id="ARBA00006082"/>
    </source>
</evidence>
<dbReference type="SUPFAM" id="SSF55874">
    <property type="entry name" value="ATPase domain of HSP90 chaperone/DNA topoisomerase II/histidine kinase"/>
    <property type="match status" value="1"/>
</dbReference>
<dbReference type="Gene3D" id="3.30.230.10">
    <property type="match status" value="1"/>
</dbReference>
<dbReference type="CDD" id="cd00782">
    <property type="entry name" value="MutL_Trans"/>
    <property type="match status" value="1"/>
</dbReference>
<dbReference type="InterPro" id="IPR002099">
    <property type="entry name" value="MutL/Mlh/PMS"/>
</dbReference>
<feature type="domain" description="DNA mismatch repair protein S5" evidence="6">
    <location>
        <begin position="209"/>
        <end position="327"/>
    </location>
</feature>
<dbReference type="InterPro" id="IPR014790">
    <property type="entry name" value="MutL_C"/>
</dbReference>
<evidence type="ECO:0000256" key="4">
    <source>
        <dbReference type="HAMAP-Rule" id="MF_00149"/>
    </source>
</evidence>
<dbReference type="NCBIfam" id="TIGR00585">
    <property type="entry name" value="mutl"/>
    <property type="match status" value="1"/>
</dbReference>
<dbReference type="PANTHER" id="PTHR10073:SF12">
    <property type="entry name" value="DNA MISMATCH REPAIR PROTEIN MLH1"/>
    <property type="match status" value="1"/>
</dbReference>
<accession>F2BVS9</accession>
<dbReference type="AlphaFoldDB" id="F2BVS9"/>
<dbReference type="HOGENOM" id="CLU_004131_4_1_9"/>
<proteinExistence type="inferred from homology"/>
<dbReference type="eggNOG" id="COG0323">
    <property type="taxonomic scope" value="Bacteria"/>
</dbReference>
<dbReference type="Pfam" id="PF01119">
    <property type="entry name" value="DNA_mis_repair"/>
    <property type="match status" value="1"/>
</dbReference>
<dbReference type="InterPro" id="IPR042121">
    <property type="entry name" value="MutL_C_regsub"/>
</dbReference>
<dbReference type="InterPro" id="IPR014721">
    <property type="entry name" value="Ribsml_uS5_D2-typ_fold_subgr"/>
</dbReference>
<keyword evidence="3 4" id="KW-0234">DNA repair</keyword>
<dbReference type="SMART" id="SM00853">
    <property type="entry name" value="MutL_C"/>
    <property type="match status" value="1"/>
</dbReference>
<comment type="similarity">
    <text evidence="1 4">Belongs to the DNA mismatch repair MutL/HexB family.</text>
</comment>
<dbReference type="InterPro" id="IPR038973">
    <property type="entry name" value="MutL/Mlh/Pms-like"/>
</dbReference>
<dbReference type="EMBL" id="AFBB01000005">
    <property type="protein sequence ID" value="EGF15719.1"/>
    <property type="molecule type" value="Genomic_DNA"/>
</dbReference>
<comment type="caution">
    <text evidence="7">The sequence shown here is derived from an EMBL/GenBank/DDBJ whole genome shotgun (WGS) entry which is preliminary data.</text>
</comment>
<dbReference type="Gene3D" id="3.30.1370.100">
    <property type="entry name" value="MutL, C-terminal domain, regulatory subdomain"/>
    <property type="match status" value="1"/>
</dbReference>
<evidence type="ECO:0000256" key="3">
    <source>
        <dbReference type="ARBA" id="ARBA00023204"/>
    </source>
</evidence>
<dbReference type="InterPro" id="IPR020568">
    <property type="entry name" value="Ribosomal_Su5_D2-typ_SF"/>
</dbReference>
<dbReference type="GO" id="GO:0140664">
    <property type="term" value="F:ATP-dependent DNA damage sensor activity"/>
    <property type="evidence" value="ECO:0007669"/>
    <property type="project" value="InterPro"/>
</dbReference>
<dbReference type="PROSITE" id="PS00058">
    <property type="entry name" value="DNA_MISMATCH_REPAIR_1"/>
    <property type="match status" value="1"/>
</dbReference>
<dbReference type="SUPFAM" id="SSF118116">
    <property type="entry name" value="DNA mismatch repair protein MutL"/>
    <property type="match status" value="1"/>
</dbReference>
<gene>
    <name evidence="4 7" type="primary">mutL</name>
    <name evidence="7" type="ORF">HMPREF9083_0265</name>
</gene>
<dbReference type="Gene3D" id="3.30.565.10">
    <property type="entry name" value="Histidine kinase-like ATPase, C-terminal domain"/>
    <property type="match status" value="1"/>
</dbReference>
<dbReference type="STRING" id="888062.HMPREF9083_0265"/>
<dbReference type="CDD" id="cd16926">
    <property type="entry name" value="HATPase_MutL-MLH-PMS-like"/>
    <property type="match status" value="1"/>
</dbReference>
<dbReference type="InterPro" id="IPR037198">
    <property type="entry name" value="MutL_C_sf"/>
</dbReference>
<dbReference type="Pfam" id="PF13589">
    <property type="entry name" value="HATPase_c_3"/>
    <property type="match status" value="1"/>
</dbReference>
<keyword evidence="8" id="KW-1185">Reference proteome</keyword>
<sequence>MALIHLLDEKTINQIAAGEVVERPVNAVKEMVENSIDANASEIEVEIADGGITYIRVTDNGSGMDKEDAEMSIIRHATSKISTVDNIFHISSLGFRGEALASIAAVSKCTLTTRQKDNSEGVQLDIESGKITDSKIVGAPVGTTIEVRELFYNVPARKKFLKTERTEAGRINTIIGKMALSHPTIAFRLINNGRVVIETPGNGRLLDAVTSLYGIDVSNEMFTVEHSSAMYFLDGMISKPSLLKSSRQYQTIIVNHRIVESPLISKAIDNAYHSLLPKTGYPVCIIKLTVPPESIDINVHPQKREIKFENEKEIFRLVYHAVLKTLTAQSEATEIATEITYVPKHESVDEKDINTKKIENNYYSTKKGNDFVNLYWKDATDTYNNKTQDNHCEEKNEYNPENDLKNIYSENSILENFQNNEKQSERLFEDIKKEELVIPLGQVANCFIICVKGKELFIIDQHAAHERVRYDKLAEHAESIPVQNILIPHLITMDKQDIELFEERRKDIERLGIIFEQAGIDVIRITGAPEDFSESDMERVIHDLLIAFNSQSEPSPETLRHRMMAYAACRGAIKAGDVLNIRQMKELISDLFMTSRPFVCPHGRPTIIKFTPEELGKLFKRT</sequence>
<dbReference type="Pfam" id="PF08676">
    <property type="entry name" value="MutL_C"/>
    <property type="match status" value="1"/>
</dbReference>
<dbReference type="InterPro" id="IPR014762">
    <property type="entry name" value="DNA_mismatch_repair_CS"/>
</dbReference>
<protein>
    <recommendedName>
        <fullName evidence="4">DNA mismatch repair protein MutL</fullName>
    </recommendedName>
</protein>
<dbReference type="GO" id="GO:0032300">
    <property type="term" value="C:mismatch repair complex"/>
    <property type="evidence" value="ECO:0007669"/>
    <property type="project" value="InterPro"/>
</dbReference>
<feature type="domain" description="MutL C-terminal dimerisation" evidence="5">
    <location>
        <begin position="439"/>
        <end position="579"/>
    </location>
</feature>
<dbReference type="Proteomes" id="UP000003503">
    <property type="component" value="Unassembled WGS sequence"/>
</dbReference>
<evidence type="ECO:0000313" key="8">
    <source>
        <dbReference type="Proteomes" id="UP000003503"/>
    </source>
</evidence>
<dbReference type="PANTHER" id="PTHR10073">
    <property type="entry name" value="DNA MISMATCH REPAIR PROTEIN MLH, PMS, MUTL"/>
    <property type="match status" value="1"/>
</dbReference>
<comment type="function">
    <text evidence="4">This protein is involved in the repair of mismatches in DNA. It is required for dam-dependent methyl-directed DNA mismatch repair. May act as a 'molecular matchmaker', a protein that promotes the formation of a stable complex between two or more DNA-binding proteins in an ATP-dependent manner without itself being part of a final effector complex.</text>
</comment>
<dbReference type="HAMAP" id="MF_00149">
    <property type="entry name" value="DNA_mis_repair"/>
    <property type="match status" value="1"/>
</dbReference>
<name>F2BVS9_9FIRM</name>
<dbReference type="GO" id="GO:0005524">
    <property type="term" value="F:ATP binding"/>
    <property type="evidence" value="ECO:0007669"/>
    <property type="project" value="InterPro"/>
</dbReference>
<keyword evidence="2 4" id="KW-0227">DNA damage</keyword>
<organism evidence="7 8">
    <name type="scientific">Dialister micraerophilus DSM 19965</name>
    <dbReference type="NCBI Taxonomy" id="888062"/>
    <lineage>
        <taxon>Bacteria</taxon>
        <taxon>Bacillati</taxon>
        <taxon>Bacillota</taxon>
        <taxon>Negativicutes</taxon>
        <taxon>Veillonellales</taxon>
        <taxon>Veillonellaceae</taxon>
        <taxon>Dialister</taxon>
    </lineage>
</organism>